<dbReference type="GO" id="GO:0016818">
    <property type="term" value="F:hydrolase activity, acting on acid anhydrides, in phosphorus-containing anhydrides"/>
    <property type="evidence" value="ECO:0007669"/>
    <property type="project" value="InterPro"/>
</dbReference>
<evidence type="ECO:0000256" key="1">
    <source>
        <dbReference type="ARBA" id="ARBA00022723"/>
    </source>
</evidence>
<gene>
    <name evidence="4" type="ORF">CARN7_1469</name>
</gene>
<comment type="caution">
    <text evidence="4">The sequence shown here is derived from an EMBL/GenBank/DDBJ whole genome shotgun (WGS) entry which is preliminary data.</text>
</comment>
<keyword evidence="1" id="KW-0479">Metal-binding</keyword>
<dbReference type="Gene3D" id="3.30.70.2330">
    <property type="match status" value="1"/>
</dbReference>
<dbReference type="Pfam" id="PF08797">
    <property type="entry name" value="HIRAN"/>
    <property type="match status" value="1"/>
</dbReference>
<dbReference type="InterPro" id="IPR014905">
    <property type="entry name" value="HIRAN"/>
</dbReference>
<dbReference type="GO" id="GO:0008270">
    <property type="term" value="F:zinc ion binding"/>
    <property type="evidence" value="ECO:0007669"/>
    <property type="project" value="InterPro"/>
</dbReference>
<evidence type="ECO:0000259" key="3">
    <source>
        <dbReference type="SMART" id="SM00910"/>
    </source>
</evidence>
<reference evidence="4" key="1">
    <citation type="submission" date="2009-10" db="EMBL/GenBank/DDBJ databases">
        <title>Diversity of trophic interactions inside an arsenic-rich microbial ecosystem.</title>
        <authorList>
            <person name="Bertin P.N."/>
            <person name="Heinrich-Salmeron A."/>
            <person name="Pelletier E."/>
            <person name="Goulhen-Chollet F."/>
            <person name="Arsene-Ploetze F."/>
            <person name="Gallien S."/>
            <person name="Calteau A."/>
            <person name="Vallenet D."/>
            <person name="Casiot C."/>
            <person name="Chane-Woon-Ming B."/>
            <person name="Giloteaux L."/>
            <person name="Barakat M."/>
            <person name="Bonnefoy V."/>
            <person name="Bruneel O."/>
            <person name="Chandler M."/>
            <person name="Cleiss J."/>
            <person name="Duran R."/>
            <person name="Elbaz-Poulichet F."/>
            <person name="Fonknechten N."/>
            <person name="Lauga B."/>
            <person name="Mornico D."/>
            <person name="Ortet P."/>
            <person name="Schaeffer C."/>
            <person name="Siguier P."/>
            <person name="Alexander Thil Smith A."/>
            <person name="Van Dorsselaer A."/>
            <person name="Weissenbach J."/>
            <person name="Medigue C."/>
            <person name="Le Paslier D."/>
        </authorList>
    </citation>
    <scope>NUCLEOTIDE SEQUENCE</scope>
</reference>
<organism evidence="4">
    <name type="scientific">mine drainage metagenome</name>
    <dbReference type="NCBI Taxonomy" id="410659"/>
    <lineage>
        <taxon>unclassified sequences</taxon>
        <taxon>metagenomes</taxon>
        <taxon>ecological metagenomes</taxon>
    </lineage>
</organism>
<accession>E6QTV2</accession>
<evidence type="ECO:0000256" key="2">
    <source>
        <dbReference type="ARBA" id="ARBA00022801"/>
    </source>
</evidence>
<feature type="domain" description="HIRAN" evidence="3">
    <location>
        <begin position="22"/>
        <end position="120"/>
    </location>
</feature>
<name>E6QTV2_9ZZZZ</name>
<dbReference type="GO" id="GO:0003676">
    <property type="term" value="F:nucleic acid binding"/>
    <property type="evidence" value="ECO:0007669"/>
    <property type="project" value="InterPro"/>
</dbReference>
<protein>
    <recommendedName>
        <fullName evidence="3">HIRAN domain-containing protein</fullName>
    </recommendedName>
</protein>
<dbReference type="AlphaFoldDB" id="E6QTV2"/>
<dbReference type="SMART" id="SM00910">
    <property type="entry name" value="HIRAN"/>
    <property type="match status" value="1"/>
</dbReference>
<evidence type="ECO:0000313" key="4">
    <source>
        <dbReference type="EMBL" id="CBI10674.1"/>
    </source>
</evidence>
<proteinExistence type="predicted"/>
<keyword evidence="2" id="KW-0378">Hydrolase</keyword>
<dbReference type="EMBL" id="CABR01000101">
    <property type="protein sequence ID" value="CBI10674.1"/>
    <property type="molecule type" value="Genomic_DNA"/>
</dbReference>
<sequence>MWCLLGTLLPVWAATTPVQAEILLQTSPLAGFRYYAGKSVWQSMHEGDALVLVREPTNAWDVKAIRVEWHGYKLGYVPRRENAALARLMDHGVRLKARIVRLVPGRNPWRRVLFEIYRPLT</sequence>